<sequence>MPDLIAENLKKMDAIVIDGAMATELEKRGVDTNSSLWSAAALLKEPEKVTAVHQSFFEAGADVVITDTYQANIAAFEKMGLTRSQSEKLIVQAVRCAQTARTAFYSSLTPEERAKRATYPLVAGSVGPYGAYLADGSEYTGSYLLTEEEYYTFHYSRLKLLAQAGVDLFAFETQPNFNEVKALVHLLVDRFPKNTAWVSFSVKDSTHLCDGTPLVQAVKYLESYQQVTAIGVNCLALEKVAAVVETIKQVTAKPLIVYPNNGDRYNPQTKTWQTNVQTVTFNQIVPKLQQAGVRLIGGCCRTTPADISEIAKTLKQR</sequence>
<feature type="domain" description="Hcy-binding" evidence="8">
    <location>
        <begin position="3"/>
        <end position="314"/>
    </location>
</feature>
<dbReference type="Proteomes" id="UP000051621">
    <property type="component" value="Unassembled WGS sequence"/>
</dbReference>
<evidence type="ECO:0000256" key="6">
    <source>
        <dbReference type="PIRSR" id="PIRSR037505-2"/>
    </source>
</evidence>
<feature type="binding site" evidence="6 7">
    <location>
        <position position="234"/>
    </location>
    <ligand>
        <name>Zn(2+)</name>
        <dbReference type="ChEBI" id="CHEBI:29105"/>
    </ligand>
</feature>
<dbReference type="GO" id="GO:0033528">
    <property type="term" value="P:S-methylmethionine cycle"/>
    <property type="evidence" value="ECO:0007669"/>
    <property type="project" value="TreeGrafter"/>
</dbReference>
<dbReference type="PROSITE" id="PS50970">
    <property type="entry name" value="HCY"/>
    <property type="match status" value="1"/>
</dbReference>
<dbReference type="OrthoDB" id="9803687at2"/>
<evidence type="ECO:0000259" key="8">
    <source>
        <dbReference type="PROSITE" id="PS50970"/>
    </source>
</evidence>
<protein>
    <recommendedName>
        <fullName evidence="5">S-methylmethionine:homocysteine methyltransferase</fullName>
    </recommendedName>
</protein>
<gene>
    <name evidence="9" type="ORF">FC81_GL001926</name>
</gene>
<feature type="binding site" evidence="7">
    <location>
        <position position="299"/>
    </location>
    <ligand>
        <name>Zn(2+)</name>
        <dbReference type="ChEBI" id="CHEBI:29105"/>
    </ligand>
</feature>
<dbReference type="PANTHER" id="PTHR46015">
    <property type="entry name" value="ZGC:172121"/>
    <property type="match status" value="1"/>
</dbReference>
<evidence type="ECO:0000313" key="10">
    <source>
        <dbReference type="Proteomes" id="UP000051621"/>
    </source>
</evidence>
<dbReference type="GO" id="GO:0008270">
    <property type="term" value="F:zinc ion binding"/>
    <property type="evidence" value="ECO:0007669"/>
    <property type="project" value="InterPro"/>
</dbReference>
<organism evidence="9 10">
    <name type="scientific">Liquorilactobacillus capillatus DSM 19910</name>
    <dbReference type="NCBI Taxonomy" id="1423731"/>
    <lineage>
        <taxon>Bacteria</taxon>
        <taxon>Bacillati</taxon>
        <taxon>Bacillota</taxon>
        <taxon>Bacilli</taxon>
        <taxon>Lactobacillales</taxon>
        <taxon>Lactobacillaceae</taxon>
        <taxon>Liquorilactobacillus</taxon>
    </lineage>
</organism>
<dbReference type="InterPro" id="IPR036589">
    <property type="entry name" value="HCY_dom_sf"/>
</dbReference>
<comment type="caution">
    <text evidence="9">The sequence shown here is derived from an EMBL/GenBank/DDBJ whole genome shotgun (WGS) entry which is preliminary data.</text>
</comment>
<dbReference type="STRING" id="1423731.FC81_GL001926"/>
<evidence type="ECO:0000256" key="7">
    <source>
        <dbReference type="PROSITE-ProRule" id="PRU00333"/>
    </source>
</evidence>
<dbReference type="PIRSF" id="PIRSF037505">
    <property type="entry name" value="Betaine_HMT"/>
    <property type="match status" value="1"/>
</dbReference>
<evidence type="ECO:0000256" key="3">
    <source>
        <dbReference type="ARBA" id="ARBA00022723"/>
    </source>
</evidence>
<reference evidence="9 10" key="1">
    <citation type="journal article" date="2015" name="Genome Announc.">
        <title>Expanding the biotechnology potential of lactobacilli through comparative genomics of 213 strains and associated genera.</title>
        <authorList>
            <person name="Sun Z."/>
            <person name="Harris H.M."/>
            <person name="McCann A."/>
            <person name="Guo C."/>
            <person name="Argimon S."/>
            <person name="Zhang W."/>
            <person name="Yang X."/>
            <person name="Jeffery I.B."/>
            <person name="Cooney J.C."/>
            <person name="Kagawa T.F."/>
            <person name="Liu W."/>
            <person name="Song Y."/>
            <person name="Salvetti E."/>
            <person name="Wrobel A."/>
            <person name="Rasinkangas P."/>
            <person name="Parkhill J."/>
            <person name="Rea M.C."/>
            <person name="O'Sullivan O."/>
            <person name="Ritari J."/>
            <person name="Douillard F.P."/>
            <person name="Paul Ross R."/>
            <person name="Yang R."/>
            <person name="Briner A.E."/>
            <person name="Felis G.E."/>
            <person name="de Vos W.M."/>
            <person name="Barrangou R."/>
            <person name="Klaenhammer T.R."/>
            <person name="Caufield P.W."/>
            <person name="Cui Y."/>
            <person name="Zhang H."/>
            <person name="O'Toole P.W."/>
        </authorList>
    </citation>
    <scope>NUCLEOTIDE SEQUENCE [LARGE SCALE GENOMIC DNA]</scope>
    <source>
        <strain evidence="9 10">DSM 19910</strain>
    </source>
</reference>
<dbReference type="InterPro" id="IPR003726">
    <property type="entry name" value="HCY_dom"/>
</dbReference>
<name>A0A0R1M6Z9_9LACO</name>
<dbReference type="InterPro" id="IPR017226">
    <property type="entry name" value="BHMT-like"/>
</dbReference>
<dbReference type="PANTHER" id="PTHR46015:SF1">
    <property type="entry name" value="HOMOCYSTEINE S-METHYLTRANSFERASE-LIKE ISOFORM 1"/>
    <property type="match status" value="1"/>
</dbReference>
<dbReference type="NCBIfam" id="NF007020">
    <property type="entry name" value="PRK09485.1"/>
    <property type="match status" value="1"/>
</dbReference>
<dbReference type="GO" id="GO:0008898">
    <property type="term" value="F:S-adenosylmethionine-homocysteine S-methyltransferase activity"/>
    <property type="evidence" value="ECO:0007669"/>
    <property type="project" value="TreeGrafter"/>
</dbReference>
<keyword evidence="4 6" id="KW-0862">Zinc</keyword>
<dbReference type="RefSeq" id="WP_057745772.1">
    <property type="nucleotide sequence ID" value="NZ_AZEF01000041.1"/>
</dbReference>
<keyword evidence="10" id="KW-1185">Reference proteome</keyword>
<evidence type="ECO:0000256" key="5">
    <source>
        <dbReference type="ARBA" id="ARBA00076752"/>
    </source>
</evidence>
<evidence type="ECO:0000313" key="9">
    <source>
        <dbReference type="EMBL" id="KRL00570.1"/>
    </source>
</evidence>
<dbReference type="EMBL" id="AZEF01000041">
    <property type="protein sequence ID" value="KRL00570.1"/>
    <property type="molecule type" value="Genomic_DNA"/>
</dbReference>
<dbReference type="AlphaFoldDB" id="A0A0R1M6Z9"/>
<dbReference type="FunFam" id="3.20.20.330:FF:000002">
    <property type="entry name" value="Homocysteine S-methyltransferase"/>
    <property type="match status" value="1"/>
</dbReference>
<dbReference type="GO" id="GO:0009086">
    <property type="term" value="P:methionine biosynthetic process"/>
    <property type="evidence" value="ECO:0007669"/>
    <property type="project" value="InterPro"/>
</dbReference>
<dbReference type="Gene3D" id="3.20.20.330">
    <property type="entry name" value="Homocysteine-binding-like domain"/>
    <property type="match status" value="1"/>
</dbReference>
<dbReference type="InterPro" id="IPR051486">
    <property type="entry name" value="Hcy_S-methyltransferase"/>
</dbReference>
<evidence type="ECO:0000256" key="1">
    <source>
        <dbReference type="ARBA" id="ARBA00022603"/>
    </source>
</evidence>
<dbReference type="Pfam" id="PF02574">
    <property type="entry name" value="S-methyl_trans"/>
    <property type="match status" value="1"/>
</dbReference>
<keyword evidence="3 6" id="KW-0479">Metal-binding</keyword>
<feature type="binding site" evidence="7">
    <location>
        <position position="300"/>
    </location>
    <ligand>
        <name>Zn(2+)</name>
        <dbReference type="ChEBI" id="CHEBI:29105"/>
    </ligand>
</feature>
<evidence type="ECO:0000256" key="2">
    <source>
        <dbReference type="ARBA" id="ARBA00022679"/>
    </source>
</evidence>
<accession>A0A0R1M6Z9</accession>
<proteinExistence type="predicted"/>
<dbReference type="PATRIC" id="fig|1423731.3.peg.1979"/>
<comment type="cofactor">
    <cofactor evidence="6">
        <name>Zn(2+)</name>
        <dbReference type="ChEBI" id="CHEBI:29105"/>
    </cofactor>
    <text evidence="6">Binds 1 zinc ion per subunit.</text>
</comment>
<dbReference type="SUPFAM" id="SSF82282">
    <property type="entry name" value="Homocysteine S-methyltransferase"/>
    <property type="match status" value="1"/>
</dbReference>
<evidence type="ECO:0000256" key="4">
    <source>
        <dbReference type="ARBA" id="ARBA00022833"/>
    </source>
</evidence>
<keyword evidence="2 7" id="KW-0808">Transferase</keyword>
<dbReference type="GO" id="GO:0032259">
    <property type="term" value="P:methylation"/>
    <property type="evidence" value="ECO:0007669"/>
    <property type="project" value="UniProtKB-KW"/>
</dbReference>
<keyword evidence="1 7" id="KW-0489">Methyltransferase</keyword>